<dbReference type="Proteomes" id="UP000321408">
    <property type="component" value="Chromosome"/>
</dbReference>
<evidence type="ECO:0000313" key="2">
    <source>
        <dbReference type="Proteomes" id="UP000321408"/>
    </source>
</evidence>
<proteinExistence type="predicted"/>
<name>A0A5B9D9V9_9ARCH</name>
<reference evidence="1 2" key="2">
    <citation type="journal article" date="2024" name="Int. J. Syst. Evol. Microbiol.">
        <title>Promethearchaeum syntrophicum gen. nov., sp. nov., an anaerobic, obligately syntrophic archaeon, the first isolate of the lineage 'Asgard' archaea, and proposal of the new archaeal phylum Promethearchaeota phyl. nov. and kingdom Promethearchaeati regn. nov.</title>
        <authorList>
            <person name="Imachi H."/>
            <person name="Nobu M.K."/>
            <person name="Kato S."/>
            <person name="Takaki Y."/>
            <person name="Miyazaki M."/>
            <person name="Miyata M."/>
            <person name="Ogawara M."/>
            <person name="Saito Y."/>
            <person name="Sakai S."/>
            <person name="Tahara Y.O."/>
            <person name="Takano Y."/>
            <person name="Tasumi E."/>
            <person name="Uematsu K."/>
            <person name="Yoshimura T."/>
            <person name="Itoh T."/>
            <person name="Ohkuma M."/>
            <person name="Takai K."/>
        </authorList>
    </citation>
    <scope>NUCLEOTIDE SEQUENCE [LARGE SCALE GENOMIC DNA]</scope>
    <source>
        <strain evidence="1 2">MK-D1</strain>
    </source>
</reference>
<dbReference type="AlphaFoldDB" id="A0A5B9D9V9"/>
<dbReference type="KEGG" id="psyt:DSAG12_01356"/>
<accession>A0A5B9D9V9</accession>
<reference evidence="1 2" key="1">
    <citation type="journal article" date="2020" name="Nature">
        <title>Isolation of an archaeon at the prokaryote-eukaryote interface.</title>
        <authorList>
            <person name="Imachi H."/>
            <person name="Nobu M.K."/>
            <person name="Nakahara N."/>
            <person name="Morono Y."/>
            <person name="Ogawara M."/>
            <person name="Takaki Y."/>
            <person name="Takano Y."/>
            <person name="Uematsu K."/>
            <person name="Ikuta T."/>
            <person name="Ito M."/>
            <person name="Matsui Y."/>
            <person name="Miyazaki M."/>
            <person name="Murata K."/>
            <person name="Saito Y."/>
            <person name="Sakai S."/>
            <person name="Song C."/>
            <person name="Tasumi E."/>
            <person name="Yamanaka Y."/>
            <person name="Yamaguchi T."/>
            <person name="Kamagata Y."/>
            <person name="Tamaki H."/>
            <person name="Takai K."/>
        </authorList>
    </citation>
    <scope>NUCLEOTIDE SEQUENCE [LARGE SCALE GENOMIC DNA]</scope>
    <source>
        <strain evidence="1 2">MK-D1</strain>
    </source>
</reference>
<protein>
    <submittedName>
        <fullName evidence="1">Uncharacterized protein</fullName>
    </submittedName>
</protein>
<evidence type="ECO:0000313" key="1">
    <source>
        <dbReference type="EMBL" id="QEE15530.2"/>
    </source>
</evidence>
<organism evidence="1 2">
    <name type="scientific">Promethearchaeum syntrophicum</name>
    <dbReference type="NCBI Taxonomy" id="2594042"/>
    <lineage>
        <taxon>Archaea</taxon>
        <taxon>Promethearchaeati</taxon>
        <taxon>Promethearchaeota</taxon>
        <taxon>Promethearchaeia</taxon>
        <taxon>Promethearchaeales</taxon>
        <taxon>Promethearchaeaceae</taxon>
        <taxon>Promethearchaeum</taxon>
    </lineage>
</organism>
<keyword evidence="2" id="KW-1185">Reference proteome</keyword>
<dbReference type="EMBL" id="CP042905">
    <property type="protein sequence ID" value="QEE15530.2"/>
    <property type="molecule type" value="Genomic_DNA"/>
</dbReference>
<gene>
    <name evidence="1" type="ORF">DSAG12_01356</name>
</gene>
<sequence>MKSEKQHIHTTVSKETYDTMKKLSISYGSLSRVIEEAVDLIKIRDHLLDDIKKRNLDPYKLWHLMRSDFSMVAVGRTTFMSYIDKIPTEPQENNNCVQLIEWFHNTNDISTLTLYEILNAIRSIWIAGNYFWQIQIKAQDKPKDINYGRNFEIAFYHNFNQIKYGKYWSQYFKTVLEKDPINCSCEIQIRNEVFYMKITRNDK</sequence>